<dbReference type="AlphaFoldDB" id="A0A498KBK9"/>
<evidence type="ECO:0000313" key="4">
    <source>
        <dbReference type="Proteomes" id="UP000290289"/>
    </source>
</evidence>
<dbReference type="PANTHER" id="PTHR11306:SF64">
    <property type="entry name" value="LEGUMINOSIN GROUP578 SECRETED PEPTIDE"/>
    <property type="match status" value="1"/>
</dbReference>
<evidence type="ECO:0000256" key="1">
    <source>
        <dbReference type="ARBA" id="ARBA00022729"/>
    </source>
</evidence>
<gene>
    <name evidence="3" type="ORF">DVH24_039182</name>
</gene>
<dbReference type="SUPFAM" id="SSF81296">
    <property type="entry name" value="E set domains"/>
    <property type="match status" value="1"/>
</dbReference>
<protein>
    <recommendedName>
        <fullName evidence="2">MD-2-related lipid-recognition domain-containing protein</fullName>
    </recommendedName>
</protein>
<dbReference type="CDD" id="cd00917">
    <property type="entry name" value="PG-PI_TP"/>
    <property type="match status" value="1"/>
</dbReference>
<keyword evidence="4" id="KW-1185">Reference proteome</keyword>
<dbReference type="EMBL" id="RDQH01000329">
    <property type="protein sequence ID" value="RXI04908.1"/>
    <property type="molecule type" value="Genomic_DNA"/>
</dbReference>
<keyword evidence="1" id="KW-0732">Signal</keyword>
<dbReference type="InterPro" id="IPR039670">
    <property type="entry name" value="NPC2-like"/>
</dbReference>
<dbReference type="GO" id="GO:0032934">
    <property type="term" value="F:sterol binding"/>
    <property type="evidence" value="ECO:0007669"/>
    <property type="project" value="InterPro"/>
</dbReference>
<dbReference type="SMART" id="SM00737">
    <property type="entry name" value="ML"/>
    <property type="match status" value="1"/>
</dbReference>
<evidence type="ECO:0000313" key="3">
    <source>
        <dbReference type="EMBL" id="RXI04908.1"/>
    </source>
</evidence>
<name>A0A498KBK9_MALDO</name>
<dbReference type="InterPro" id="IPR014756">
    <property type="entry name" value="Ig_E-set"/>
</dbReference>
<sequence length="251" mass="27719">MLESDLLQTIVALQTASLNVSPLRPIIEDAKFLLIMITEATVSIFAAKPMLNLPSTPGRCDRLDWLESTTPIRSQGERCRLGRACGWEGHVVGLRVIRQVRVEVVVVSVDGTERLRAEEEEEEEEDIGDQKDEYAVKVQGVKILPDPVVRGKPVTFSISATTGQTISSGKVVIEVYYFGIRVHVETQNFCEKLSCPVSAGNFLLSHTQTLPGITPPGSYNLKMTIKDDKNKELSCISFNFKIVLRSLVSAS</sequence>
<reference evidence="3 4" key="1">
    <citation type="submission" date="2018-10" db="EMBL/GenBank/DDBJ databases">
        <title>A high-quality apple genome assembly.</title>
        <authorList>
            <person name="Hu J."/>
        </authorList>
    </citation>
    <scope>NUCLEOTIDE SEQUENCE [LARGE SCALE GENOMIC DNA]</scope>
    <source>
        <strain evidence="4">cv. HFTH1</strain>
        <tissue evidence="3">Young leaf</tissue>
    </source>
</reference>
<organism evidence="3 4">
    <name type="scientific">Malus domestica</name>
    <name type="common">Apple</name>
    <name type="synonym">Pyrus malus</name>
    <dbReference type="NCBI Taxonomy" id="3750"/>
    <lineage>
        <taxon>Eukaryota</taxon>
        <taxon>Viridiplantae</taxon>
        <taxon>Streptophyta</taxon>
        <taxon>Embryophyta</taxon>
        <taxon>Tracheophyta</taxon>
        <taxon>Spermatophyta</taxon>
        <taxon>Magnoliopsida</taxon>
        <taxon>eudicotyledons</taxon>
        <taxon>Gunneridae</taxon>
        <taxon>Pentapetalae</taxon>
        <taxon>rosids</taxon>
        <taxon>fabids</taxon>
        <taxon>Rosales</taxon>
        <taxon>Rosaceae</taxon>
        <taxon>Amygdaloideae</taxon>
        <taxon>Maleae</taxon>
        <taxon>Malus</taxon>
    </lineage>
</organism>
<dbReference type="Proteomes" id="UP000290289">
    <property type="component" value="Chromosome 3"/>
</dbReference>
<dbReference type="InterPro" id="IPR033917">
    <property type="entry name" value="ML_PG-PI_TP"/>
</dbReference>
<dbReference type="Pfam" id="PF02221">
    <property type="entry name" value="E1_DerP2_DerF2"/>
    <property type="match status" value="1"/>
</dbReference>
<accession>A0A498KBK9</accession>
<dbReference type="PANTHER" id="PTHR11306">
    <property type="entry name" value="NIEMANN PICK TYPE C2 PROTEIN NPC2-RELATED"/>
    <property type="match status" value="1"/>
</dbReference>
<dbReference type="GO" id="GO:0032366">
    <property type="term" value="P:intracellular sterol transport"/>
    <property type="evidence" value="ECO:0007669"/>
    <property type="project" value="InterPro"/>
</dbReference>
<dbReference type="InterPro" id="IPR003172">
    <property type="entry name" value="ML_dom"/>
</dbReference>
<proteinExistence type="predicted"/>
<feature type="domain" description="MD-2-related lipid-recognition" evidence="2">
    <location>
        <begin position="127"/>
        <end position="240"/>
    </location>
</feature>
<evidence type="ECO:0000259" key="2">
    <source>
        <dbReference type="SMART" id="SM00737"/>
    </source>
</evidence>
<comment type="caution">
    <text evidence="3">The sequence shown here is derived from an EMBL/GenBank/DDBJ whole genome shotgun (WGS) entry which is preliminary data.</text>
</comment>
<dbReference type="Gene3D" id="2.60.40.770">
    <property type="match status" value="1"/>
</dbReference>